<evidence type="ECO:0000313" key="1">
    <source>
        <dbReference type="EMBL" id="HAN25815.1"/>
    </source>
</evidence>
<reference evidence="1 2" key="1">
    <citation type="journal article" date="2018" name="Nat. Biotechnol.">
        <title>A standardized bacterial taxonomy based on genome phylogeny substantially revises the tree of life.</title>
        <authorList>
            <person name="Parks D.H."/>
            <person name="Chuvochina M."/>
            <person name="Waite D.W."/>
            <person name="Rinke C."/>
            <person name="Skarshewski A."/>
            <person name="Chaumeil P.A."/>
            <person name="Hugenholtz P."/>
        </authorList>
    </citation>
    <scope>NUCLEOTIDE SEQUENCE [LARGE SCALE GENOMIC DNA]</scope>
    <source>
        <strain evidence="1">UBA9152</strain>
    </source>
</reference>
<protein>
    <recommendedName>
        <fullName evidence="3">ASCH domain-containing protein</fullName>
    </recommendedName>
</protein>
<dbReference type="Gene3D" id="2.30.130.30">
    <property type="entry name" value="Hypothetical protein"/>
    <property type="match status" value="1"/>
</dbReference>
<accession>A0A3C1KGP9</accession>
<name>A0A3C1KGP9_9MICO</name>
<comment type="caution">
    <text evidence="1">The sequence shown here is derived from an EMBL/GenBank/DDBJ whole genome shotgun (WGS) entry which is preliminary data.</text>
</comment>
<dbReference type="SUPFAM" id="SSF88697">
    <property type="entry name" value="PUA domain-like"/>
    <property type="match status" value="1"/>
</dbReference>
<organism evidence="1 2">
    <name type="scientific">Microbacterium ginsengisoli</name>
    <dbReference type="NCBI Taxonomy" id="400772"/>
    <lineage>
        <taxon>Bacteria</taxon>
        <taxon>Bacillati</taxon>
        <taxon>Actinomycetota</taxon>
        <taxon>Actinomycetes</taxon>
        <taxon>Micrococcales</taxon>
        <taxon>Microbacteriaceae</taxon>
        <taxon>Microbacterium</taxon>
    </lineage>
</organism>
<proteinExistence type="predicted"/>
<dbReference type="InterPro" id="IPR015947">
    <property type="entry name" value="PUA-like_sf"/>
</dbReference>
<dbReference type="EMBL" id="DMNG01000260">
    <property type="protein sequence ID" value="HAN25815.1"/>
    <property type="molecule type" value="Genomic_DNA"/>
</dbReference>
<dbReference type="Proteomes" id="UP000257479">
    <property type="component" value="Unassembled WGS sequence"/>
</dbReference>
<dbReference type="AlphaFoldDB" id="A0A3C1KGP9"/>
<gene>
    <name evidence="1" type="ORF">DCP95_14790</name>
</gene>
<evidence type="ECO:0008006" key="3">
    <source>
        <dbReference type="Google" id="ProtNLM"/>
    </source>
</evidence>
<evidence type="ECO:0000313" key="2">
    <source>
        <dbReference type="Proteomes" id="UP000257479"/>
    </source>
</evidence>
<sequence length="152" mass="16749">MRVLTVRQPWAWVIIHGGKDVENRTRNIAGDYRGPIAIHAAKADDLGAWSALGRLNRFAYSLALDARETLIGGAIVGVVDLTDSHPVESCIRQQHDGDWTVCSEWAERSGHHLVLANPRPFAEPIPYRGALGLRHLDESATARIRAQIGELT</sequence>